<protein>
    <submittedName>
        <fullName evidence="3">Cell division protein FtsZ</fullName>
    </submittedName>
</protein>
<proteinExistence type="predicted"/>
<evidence type="ECO:0000256" key="1">
    <source>
        <dbReference type="SAM" id="MobiDB-lite"/>
    </source>
</evidence>
<keyword evidence="4" id="KW-1185">Reference proteome</keyword>
<comment type="caution">
    <text evidence="3">The sequence shown here is derived from an EMBL/GenBank/DDBJ whole genome shotgun (WGS) entry which is preliminary data.</text>
</comment>
<evidence type="ECO:0000313" key="3">
    <source>
        <dbReference type="EMBL" id="MFC7058531.1"/>
    </source>
</evidence>
<dbReference type="InterPro" id="IPR003008">
    <property type="entry name" value="Tubulin_FtsZ_GTPase"/>
</dbReference>
<evidence type="ECO:0000259" key="2">
    <source>
        <dbReference type="SMART" id="SM00864"/>
    </source>
</evidence>
<sequence>MPYLFVGTGQAGSAIVDEVFGHKNISKIAHPIVFNSTIRDLQNLSNIESDRWYGVAEQHGLIRGGTAGFEERVTGGFGRNPVQANEVMRQHRDEVWDVLDEQLGEASVDEEEISQDADIPFAFVCVGLGGGTGCGISSHIADEIRQYTNGVTRVIAVCVLPNTQGPVGEDDMEATPSRQAWNARYGLDRIEDAADGVVLVDNQRLAYHNAAEGQFTEYNRFVADSIVDLVSGPILERIDRSEYDVDPPIIDLQDIITSLSLEGTGQADTTGYASLARSVMMTRSLPGYLLPFVGRQEITATDLWDRARLKQSLEDAEMEEMEKGIGLLRAPSRYIRDSDYRIDTSKFRSMLTMHCNEVNLGVTLTKRNLASFTALLTFPREEITRIQEIERLAEEYETESGAPTADTSPTGQVGQGPPGEGVPTGDQPAEARGDGNA</sequence>
<dbReference type="EMBL" id="JBHSZI010000001">
    <property type="protein sequence ID" value="MFC7058531.1"/>
    <property type="molecule type" value="Genomic_DNA"/>
</dbReference>
<name>A0ABD5VZ21_9EURY</name>
<feature type="domain" description="Tubulin/FtsZ GTPase" evidence="2">
    <location>
        <begin position="2"/>
        <end position="234"/>
    </location>
</feature>
<dbReference type="Pfam" id="PF00091">
    <property type="entry name" value="Tubulin"/>
    <property type="match status" value="1"/>
</dbReference>
<dbReference type="SUPFAM" id="SSF52490">
    <property type="entry name" value="Tubulin nucleotide-binding domain-like"/>
    <property type="match status" value="1"/>
</dbReference>
<accession>A0ABD5VZ21</accession>
<dbReference type="AlphaFoldDB" id="A0ABD5VZ21"/>
<evidence type="ECO:0000313" key="4">
    <source>
        <dbReference type="Proteomes" id="UP001596445"/>
    </source>
</evidence>
<dbReference type="InterPro" id="IPR036525">
    <property type="entry name" value="Tubulin/FtsZ_GTPase_sf"/>
</dbReference>
<dbReference type="SMART" id="SM00864">
    <property type="entry name" value="Tubulin"/>
    <property type="match status" value="1"/>
</dbReference>
<keyword evidence="3" id="KW-0131">Cell cycle</keyword>
<dbReference type="RefSeq" id="WP_267161235.1">
    <property type="nucleotide sequence ID" value="NZ_CP112972.1"/>
</dbReference>
<feature type="region of interest" description="Disordered" evidence="1">
    <location>
        <begin position="394"/>
        <end position="437"/>
    </location>
</feature>
<dbReference type="GO" id="GO:0051301">
    <property type="term" value="P:cell division"/>
    <property type="evidence" value="ECO:0007669"/>
    <property type="project" value="UniProtKB-KW"/>
</dbReference>
<dbReference type="Gene3D" id="3.40.50.1440">
    <property type="entry name" value="Tubulin/FtsZ, GTPase domain"/>
    <property type="match status" value="1"/>
</dbReference>
<gene>
    <name evidence="3" type="ORF">ACFQQG_10505</name>
</gene>
<dbReference type="GeneID" id="76630531"/>
<keyword evidence="3" id="KW-0132">Cell division</keyword>
<reference evidence="3 4" key="1">
    <citation type="journal article" date="2019" name="Int. J. Syst. Evol. Microbiol.">
        <title>The Global Catalogue of Microorganisms (GCM) 10K type strain sequencing project: providing services to taxonomists for standard genome sequencing and annotation.</title>
        <authorList>
            <consortium name="The Broad Institute Genomics Platform"/>
            <consortium name="The Broad Institute Genome Sequencing Center for Infectious Disease"/>
            <person name="Wu L."/>
            <person name="Ma J."/>
        </authorList>
    </citation>
    <scope>NUCLEOTIDE SEQUENCE [LARGE SCALE GENOMIC DNA]</scope>
    <source>
        <strain evidence="3 4">JCM 30072</strain>
    </source>
</reference>
<dbReference type="Proteomes" id="UP001596445">
    <property type="component" value="Unassembled WGS sequence"/>
</dbReference>
<organism evidence="3 4">
    <name type="scientific">Halovenus salina</name>
    <dbReference type="NCBI Taxonomy" id="1510225"/>
    <lineage>
        <taxon>Archaea</taxon>
        <taxon>Methanobacteriati</taxon>
        <taxon>Methanobacteriota</taxon>
        <taxon>Stenosarchaea group</taxon>
        <taxon>Halobacteria</taxon>
        <taxon>Halobacteriales</taxon>
        <taxon>Haloarculaceae</taxon>
        <taxon>Halovenus</taxon>
    </lineage>
</organism>